<dbReference type="EMBL" id="JACJLL010000139">
    <property type="protein sequence ID" value="MBM6820638.1"/>
    <property type="molecule type" value="Genomic_DNA"/>
</dbReference>
<sequence length="195" mass="21339">MANRVVGLKNIHIAKLKADGKYEAPIKLVGAKSVKTTNENNEIAFYSDDIMDYYGNALTAMSIEVEMAYLTPEIEALLCGKEITSNGAMVTGASDAQATVAFMYEMSTLDKPVRRCLYEVILTKSESEATTKTDSVEEKTIKLTGKAKPRSVDGKFDIVMDANHIPDGTDEQFNQAFDKFFTGVLLPDGTFSPAQ</sequence>
<accession>A0ABS2FL75</accession>
<dbReference type="InterPro" id="IPR006724">
    <property type="entry name" value="Phage_TTP"/>
</dbReference>
<dbReference type="RefSeq" id="WP_204572644.1">
    <property type="nucleotide sequence ID" value="NZ_JACJLL010000139.1"/>
</dbReference>
<dbReference type="NCBIfam" id="TIGR01603">
    <property type="entry name" value="maj_tail_phi13"/>
    <property type="match status" value="1"/>
</dbReference>
<evidence type="ECO:0008006" key="3">
    <source>
        <dbReference type="Google" id="ProtNLM"/>
    </source>
</evidence>
<proteinExistence type="predicted"/>
<name>A0ABS2FL75_9CLOT</name>
<reference evidence="1 2" key="1">
    <citation type="journal article" date="2021" name="Sci. Rep.">
        <title>The distribution of antibiotic resistance genes in chicken gut microbiota commensals.</title>
        <authorList>
            <person name="Juricova H."/>
            <person name="Matiasovicova J."/>
            <person name="Kubasova T."/>
            <person name="Cejkova D."/>
            <person name="Rychlik I."/>
        </authorList>
    </citation>
    <scope>NUCLEOTIDE SEQUENCE [LARGE SCALE GENOMIC DNA]</scope>
    <source>
        <strain evidence="1 2">An435</strain>
    </source>
</reference>
<evidence type="ECO:0000313" key="1">
    <source>
        <dbReference type="EMBL" id="MBM6820638.1"/>
    </source>
</evidence>
<dbReference type="Proteomes" id="UP000767334">
    <property type="component" value="Unassembled WGS sequence"/>
</dbReference>
<gene>
    <name evidence="1" type="ORF">H6A19_15080</name>
</gene>
<comment type="caution">
    <text evidence="1">The sequence shown here is derived from an EMBL/GenBank/DDBJ whole genome shotgun (WGS) entry which is preliminary data.</text>
</comment>
<protein>
    <recommendedName>
        <fullName evidence="3">Phage tail protein</fullName>
    </recommendedName>
</protein>
<dbReference type="InterPro" id="IPR006490">
    <property type="entry name" value="Maj_tail_phi13"/>
</dbReference>
<evidence type="ECO:0000313" key="2">
    <source>
        <dbReference type="Proteomes" id="UP000767334"/>
    </source>
</evidence>
<dbReference type="Pfam" id="PF04630">
    <property type="entry name" value="Phage_TTP_1"/>
    <property type="match status" value="1"/>
</dbReference>
<keyword evidence="2" id="KW-1185">Reference proteome</keyword>
<organism evidence="1 2">
    <name type="scientific">Clostridium saudiense</name>
    <dbReference type="NCBI Taxonomy" id="1414720"/>
    <lineage>
        <taxon>Bacteria</taxon>
        <taxon>Bacillati</taxon>
        <taxon>Bacillota</taxon>
        <taxon>Clostridia</taxon>
        <taxon>Eubacteriales</taxon>
        <taxon>Clostridiaceae</taxon>
        <taxon>Clostridium</taxon>
    </lineage>
</organism>